<keyword evidence="6 9" id="KW-0812">Transmembrane</keyword>
<keyword evidence="11" id="KW-1185">Reference proteome</keyword>
<feature type="transmembrane region" description="Helical" evidence="9">
    <location>
        <begin position="403"/>
        <end position="428"/>
    </location>
</feature>
<dbReference type="EMBL" id="CP001145">
    <property type="protein sequence ID" value="ACI17455.1"/>
    <property type="molecule type" value="Genomic_DNA"/>
</dbReference>
<reference evidence="11" key="1">
    <citation type="submission" date="2008-08" db="EMBL/GenBank/DDBJ databases">
        <title>The complete genome sequence of Coprothermobacter proteolyticus strain ATCC 5245 / DSM 5265 / BT.</title>
        <authorList>
            <person name="Dodson R.J."/>
            <person name="Durkin A.S."/>
            <person name="Wu M."/>
            <person name="Eisen J."/>
            <person name="Sutton G."/>
        </authorList>
    </citation>
    <scope>NUCLEOTIDE SEQUENCE [LARGE SCALE GENOMIC DNA]</scope>
    <source>
        <strain evidence="11">ATCC 35245 / DSM 5265 / OCM 4 / BT</strain>
    </source>
</reference>
<comment type="subcellular location">
    <subcellularLocation>
        <location evidence="1">Cell membrane</location>
        <topology evidence="1">Multi-pass membrane protein</topology>
    </subcellularLocation>
</comment>
<dbReference type="Proteomes" id="UP000001732">
    <property type="component" value="Chromosome"/>
</dbReference>
<keyword evidence="8 9" id="KW-0472">Membrane</keyword>
<evidence type="ECO:0000256" key="2">
    <source>
        <dbReference type="ARBA" id="ARBA00022448"/>
    </source>
</evidence>
<dbReference type="HOGENOM" id="CLU_036800_0_0_9"/>
<dbReference type="STRING" id="309798.COPRO5265_1497"/>
<feature type="transmembrane region" description="Helical" evidence="9">
    <location>
        <begin position="213"/>
        <end position="242"/>
    </location>
</feature>
<feature type="transmembrane region" description="Helical" evidence="9">
    <location>
        <begin position="189"/>
        <end position="207"/>
    </location>
</feature>
<feature type="transmembrane region" description="Helical" evidence="9">
    <location>
        <begin position="523"/>
        <end position="543"/>
    </location>
</feature>
<feature type="transmembrane region" description="Helical" evidence="9">
    <location>
        <begin position="499"/>
        <end position="516"/>
    </location>
</feature>
<evidence type="ECO:0000256" key="1">
    <source>
        <dbReference type="ARBA" id="ARBA00004651"/>
    </source>
</evidence>
<keyword evidence="3" id="KW-1003">Cell membrane</keyword>
<name>B5Y675_COPPD</name>
<dbReference type="RefSeq" id="WP_012544107.1">
    <property type="nucleotide sequence ID" value="NC_011295.1"/>
</dbReference>
<sequence length="544" mass="59392">MEGYSVGIALLLALYGYFAILAHLGPAWQFADPIVAGLFTGLIVGDVPLGLAIGGTLELMSLGLWTYGGATIPDYMTGAIVGTAVAALSNEPLSVAITQGIAVAVPVSLLMTQLDILGRTITTVFIHGADHYAETHNERGIVWMHWLGQLPWGLSRAIPLFFAIWLGAGPIQNLVSVIPAWLTNGFTAMGHLLPALGFGILLTYLPLPKYWGFFVLGFVLFAYLKMPLIGIMLAVLAVVAIYNYLSSRIERVESVQAEEMGEEELVTGPQPLEETNVTRRDLVTAMLRHNFTLQLSWNYERMQALGFAYSIMPILKKVYPSEDEYFEAIKRHLNFYNTNPFIGSPTIFGAACALEEQKQPEVADSIKVALMGPLAGIGDTIAAILMKPIFAVFAASMALSGNWFGAVLMLILGFIYFYVMFPGFWLGYNQGINLVKTAGSRALTTITDLASMFALGVMGGFIPSILASVKTPLKFARTVVVEGKTVEQVVEIQTFLDQLLPYLLPLTFVFLVYWLLRSRKWSILQILFLLVVIGIVCGALGILA</sequence>
<dbReference type="Pfam" id="PF03609">
    <property type="entry name" value="EII-Sor"/>
    <property type="match status" value="1"/>
</dbReference>
<evidence type="ECO:0000256" key="3">
    <source>
        <dbReference type="ARBA" id="ARBA00022475"/>
    </source>
</evidence>
<evidence type="ECO:0000313" key="10">
    <source>
        <dbReference type="EMBL" id="ACI17455.1"/>
    </source>
</evidence>
<dbReference type="InterPro" id="IPR004704">
    <property type="entry name" value="PTS_IID_man"/>
</dbReference>
<dbReference type="PANTHER" id="PTHR32502">
    <property type="entry name" value="N-ACETYLGALACTOSAMINE PERMEASE II COMPONENT-RELATED"/>
    <property type="match status" value="1"/>
</dbReference>
<dbReference type="OrthoDB" id="9811533at2"/>
<proteinExistence type="predicted"/>
<evidence type="ECO:0000256" key="8">
    <source>
        <dbReference type="ARBA" id="ARBA00023136"/>
    </source>
</evidence>
<dbReference type="PANTHER" id="PTHR32502:SF23">
    <property type="entry name" value="TRANSPORT PROTEIN, PTS SYSTEM"/>
    <property type="match status" value="1"/>
</dbReference>
<dbReference type="GO" id="GO:0009401">
    <property type="term" value="P:phosphoenolpyruvate-dependent sugar phosphotransferase system"/>
    <property type="evidence" value="ECO:0007669"/>
    <property type="project" value="UniProtKB-KW"/>
</dbReference>
<dbReference type="AlphaFoldDB" id="B5Y675"/>
<feature type="transmembrane region" description="Helical" evidence="9">
    <location>
        <begin position="6"/>
        <end position="24"/>
    </location>
</feature>
<evidence type="ECO:0000256" key="6">
    <source>
        <dbReference type="ARBA" id="ARBA00022692"/>
    </source>
</evidence>
<feature type="transmembrane region" description="Helical" evidence="9">
    <location>
        <begin position="36"/>
        <end position="57"/>
    </location>
</feature>
<dbReference type="PROSITE" id="PS51108">
    <property type="entry name" value="PTS_EIID"/>
    <property type="match status" value="1"/>
</dbReference>
<keyword evidence="5" id="KW-0598">Phosphotransferase system</keyword>
<gene>
    <name evidence="10" type="ordered locus">COPRO5265_1497</name>
</gene>
<feature type="transmembrane region" description="Helical" evidence="9">
    <location>
        <begin position="157"/>
        <end position="182"/>
    </location>
</feature>
<evidence type="ECO:0000256" key="5">
    <source>
        <dbReference type="ARBA" id="ARBA00022683"/>
    </source>
</evidence>
<feature type="transmembrane region" description="Helical" evidence="9">
    <location>
        <begin position="449"/>
        <end position="469"/>
    </location>
</feature>
<feature type="transmembrane region" description="Helical" evidence="9">
    <location>
        <begin position="374"/>
        <end position="397"/>
    </location>
</feature>
<evidence type="ECO:0000313" key="11">
    <source>
        <dbReference type="Proteomes" id="UP000001732"/>
    </source>
</evidence>
<dbReference type="Pfam" id="PF03613">
    <property type="entry name" value="EIID-AGA"/>
    <property type="match status" value="1"/>
</dbReference>
<evidence type="ECO:0000256" key="7">
    <source>
        <dbReference type="ARBA" id="ARBA00022989"/>
    </source>
</evidence>
<keyword evidence="2" id="KW-0813">Transport</keyword>
<keyword evidence="4" id="KW-0762">Sugar transport</keyword>
<protein>
    <submittedName>
        <fullName evidence="10">PTS system fructose/mannose-specific IIC component</fullName>
    </submittedName>
</protein>
<dbReference type="KEGG" id="cpo:COPRO5265_1497"/>
<dbReference type="GO" id="GO:0005886">
    <property type="term" value="C:plasma membrane"/>
    <property type="evidence" value="ECO:0007669"/>
    <property type="project" value="UniProtKB-SubCell"/>
</dbReference>
<dbReference type="eggNOG" id="COG3715">
    <property type="taxonomic scope" value="Bacteria"/>
</dbReference>
<evidence type="ECO:0000256" key="4">
    <source>
        <dbReference type="ARBA" id="ARBA00022597"/>
    </source>
</evidence>
<organism evidence="10 11">
    <name type="scientific">Coprothermobacter proteolyticus (strain ATCC 35245 / DSM 5265 / OCM 4 / BT)</name>
    <dbReference type="NCBI Taxonomy" id="309798"/>
    <lineage>
        <taxon>Bacteria</taxon>
        <taxon>Pseudomonadati</taxon>
        <taxon>Coprothermobacterota</taxon>
        <taxon>Coprothermobacteria</taxon>
        <taxon>Coprothermobacterales</taxon>
        <taxon>Coprothermobacteraceae</taxon>
        <taxon>Coprothermobacter</taxon>
    </lineage>
</organism>
<dbReference type="PROSITE" id="PS51106">
    <property type="entry name" value="PTS_EIIC_TYPE_4"/>
    <property type="match status" value="1"/>
</dbReference>
<keyword evidence="7 9" id="KW-1133">Transmembrane helix</keyword>
<evidence type="ECO:0000256" key="9">
    <source>
        <dbReference type="SAM" id="Phobius"/>
    </source>
</evidence>
<dbReference type="InterPro" id="IPR050303">
    <property type="entry name" value="GatZ_KbaZ_carbometab"/>
</dbReference>
<dbReference type="eggNOG" id="COG3716">
    <property type="taxonomic scope" value="Bacteria"/>
</dbReference>
<accession>B5Y675</accession>
<dbReference type="InterPro" id="IPR004700">
    <property type="entry name" value="PTS_IIC_man"/>
</dbReference>
<reference evidence="10 11" key="2">
    <citation type="journal article" date="2014" name="Genome Announc.">
        <title>Complete Genome Sequence of Coprothermobacter proteolyticus DSM 5265.</title>
        <authorList>
            <person name="Alexiev A."/>
            <person name="Coil D.A."/>
            <person name="Badger J.H."/>
            <person name="Enticknap J."/>
            <person name="Ward N."/>
            <person name="Robb F.T."/>
            <person name="Eisen J.A."/>
        </authorList>
    </citation>
    <scope>NUCLEOTIDE SEQUENCE [LARGE SCALE GENOMIC DNA]</scope>
    <source>
        <strain evidence="11">ATCC 35245 / DSM 5265 / OCM 4 / BT</strain>
    </source>
</reference>